<gene>
    <name evidence="1" type="ORF">MENTE1834_LOCUS26982</name>
</gene>
<protein>
    <submittedName>
        <fullName evidence="1">Uncharacterized protein</fullName>
    </submittedName>
</protein>
<name>A0ACB0ZL70_MELEN</name>
<comment type="caution">
    <text evidence="1">The sequence shown here is derived from an EMBL/GenBank/DDBJ whole genome shotgun (WGS) entry which is preliminary data.</text>
</comment>
<accession>A0ACB0ZL70</accession>
<dbReference type="EMBL" id="CAVMJV010000039">
    <property type="protein sequence ID" value="CAK5079842.1"/>
    <property type="molecule type" value="Genomic_DNA"/>
</dbReference>
<keyword evidence="2" id="KW-1185">Reference proteome</keyword>
<evidence type="ECO:0000313" key="2">
    <source>
        <dbReference type="Proteomes" id="UP001497535"/>
    </source>
</evidence>
<evidence type="ECO:0000313" key="1">
    <source>
        <dbReference type="EMBL" id="CAK5079842.1"/>
    </source>
</evidence>
<dbReference type="Proteomes" id="UP001497535">
    <property type="component" value="Unassembled WGS sequence"/>
</dbReference>
<proteinExistence type="predicted"/>
<sequence length="49" mass="5626">MFYSSDHFNLFLPFIHTQANVKRITSFGSSLWIMRSCPSTSLNSTITQL</sequence>
<reference evidence="1" key="1">
    <citation type="submission" date="2023-11" db="EMBL/GenBank/DDBJ databases">
        <authorList>
            <person name="Poullet M."/>
        </authorList>
    </citation>
    <scope>NUCLEOTIDE SEQUENCE</scope>
    <source>
        <strain evidence="1">E1834</strain>
    </source>
</reference>
<organism evidence="1 2">
    <name type="scientific">Meloidogyne enterolobii</name>
    <name type="common">Root-knot nematode worm</name>
    <name type="synonym">Meloidogyne mayaguensis</name>
    <dbReference type="NCBI Taxonomy" id="390850"/>
    <lineage>
        <taxon>Eukaryota</taxon>
        <taxon>Metazoa</taxon>
        <taxon>Ecdysozoa</taxon>
        <taxon>Nematoda</taxon>
        <taxon>Chromadorea</taxon>
        <taxon>Rhabditida</taxon>
        <taxon>Tylenchina</taxon>
        <taxon>Tylenchomorpha</taxon>
        <taxon>Tylenchoidea</taxon>
        <taxon>Meloidogynidae</taxon>
        <taxon>Meloidogyninae</taxon>
        <taxon>Meloidogyne</taxon>
    </lineage>
</organism>